<keyword evidence="10" id="KW-1185">Reference proteome</keyword>
<dbReference type="GO" id="GO:0008541">
    <property type="term" value="C:proteasome regulatory particle, lid subcomplex"/>
    <property type="evidence" value="ECO:0007669"/>
    <property type="project" value="TreeGrafter"/>
</dbReference>
<reference evidence="9" key="1">
    <citation type="submission" date="2021-04" db="EMBL/GenBank/DDBJ databases">
        <authorList>
            <consortium name="Molecular Ecology Group"/>
        </authorList>
    </citation>
    <scope>NUCLEOTIDE SEQUENCE</scope>
</reference>
<gene>
    <name evidence="9" type="ORF">CUNI_LOCUS9083</name>
</gene>
<evidence type="ECO:0000256" key="7">
    <source>
        <dbReference type="SAM" id="MobiDB-lite"/>
    </source>
</evidence>
<keyword evidence="6" id="KW-0539">Nucleus</keyword>
<dbReference type="Pfam" id="PF04683">
    <property type="entry name" value="Rpn13_ADRM1_Pru"/>
    <property type="match status" value="1"/>
</dbReference>
<keyword evidence="4" id="KW-0963">Cytoplasm</keyword>
<dbReference type="InterPro" id="IPR038633">
    <property type="entry name" value="Rpn13/ADRM1_Pru_sf"/>
</dbReference>
<dbReference type="GO" id="GO:0005634">
    <property type="term" value="C:nucleus"/>
    <property type="evidence" value="ECO:0007669"/>
    <property type="project" value="UniProtKB-SubCell"/>
</dbReference>
<dbReference type="FunFam" id="2.30.29.70:FF:000001">
    <property type="entry name" value="Proteasomal ubiquitin receptor ADRM1"/>
    <property type="match status" value="1"/>
</dbReference>
<feature type="compositionally biased region" description="Low complexity" evidence="7">
    <location>
        <begin position="225"/>
        <end position="256"/>
    </location>
</feature>
<sequence length="274" mass="30155">MTSLFDDSDPSGKQNTRLLEFRAGKMVAAGNMVLPDRRKGLVFLYQSQDSLMHFCWKDRTTGNVEDDLTIFPDDIEFKHVQQCTSGRVYVLRFKSSSREFFFWLQEPRTDKDEENCRKVNDYLNNPPIRASIMESSAGPTTLRESIGGEQDLQNILERMNRQELMQLLNGMGSVPPDPELLETVFRQPGSLQYSVAELASFSQTAVTKATSGDAMPSLPIPVVASSTSTTQQTTGSSSRSSITSGGRSTSASAASQKGGPHSQLSHLQDGLSTI</sequence>
<feature type="domain" description="Pru" evidence="8">
    <location>
        <begin position="13"/>
        <end position="126"/>
    </location>
</feature>
<evidence type="ECO:0000256" key="3">
    <source>
        <dbReference type="ARBA" id="ARBA00009216"/>
    </source>
</evidence>
<dbReference type="PROSITE" id="PS51917">
    <property type="entry name" value="PRU"/>
    <property type="match status" value="1"/>
</dbReference>
<protein>
    <recommendedName>
        <fullName evidence="8">Pru domain-containing protein</fullName>
    </recommendedName>
</protein>
<dbReference type="CDD" id="cd13314">
    <property type="entry name" value="PH_Rpn13"/>
    <property type="match status" value="1"/>
</dbReference>
<evidence type="ECO:0000313" key="10">
    <source>
        <dbReference type="Proteomes" id="UP000678393"/>
    </source>
</evidence>
<dbReference type="PANTHER" id="PTHR12225">
    <property type="entry name" value="ADHESION REGULATING MOLECULE 1 110 KDA CELL MEMBRANE GLYCOPROTEIN"/>
    <property type="match status" value="1"/>
</dbReference>
<organism evidence="9 10">
    <name type="scientific">Candidula unifasciata</name>
    <dbReference type="NCBI Taxonomy" id="100452"/>
    <lineage>
        <taxon>Eukaryota</taxon>
        <taxon>Metazoa</taxon>
        <taxon>Spiralia</taxon>
        <taxon>Lophotrochozoa</taxon>
        <taxon>Mollusca</taxon>
        <taxon>Gastropoda</taxon>
        <taxon>Heterobranchia</taxon>
        <taxon>Euthyneura</taxon>
        <taxon>Panpulmonata</taxon>
        <taxon>Eupulmonata</taxon>
        <taxon>Stylommatophora</taxon>
        <taxon>Helicina</taxon>
        <taxon>Helicoidea</taxon>
        <taxon>Geomitridae</taxon>
        <taxon>Candidula</taxon>
    </lineage>
</organism>
<evidence type="ECO:0000256" key="2">
    <source>
        <dbReference type="ARBA" id="ARBA00004496"/>
    </source>
</evidence>
<feature type="region of interest" description="Disordered" evidence="7">
    <location>
        <begin position="211"/>
        <end position="274"/>
    </location>
</feature>
<evidence type="ECO:0000256" key="4">
    <source>
        <dbReference type="ARBA" id="ARBA00022490"/>
    </source>
</evidence>
<evidence type="ECO:0000259" key="8">
    <source>
        <dbReference type="PROSITE" id="PS51917"/>
    </source>
</evidence>
<comment type="caution">
    <text evidence="9">The sequence shown here is derived from an EMBL/GenBank/DDBJ whole genome shotgun (WGS) entry which is preliminary data.</text>
</comment>
<dbReference type="InterPro" id="IPR044868">
    <property type="entry name" value="Rpn13/ADRM1_Pru"/>
</dbReference>
<dbReference type="Proteomes" id="UP000678393">
    <property type="component" value="Unassembled WGS sequence"/>
</dbReference>
<dbReference type="AlphaFoldDB" id="A0A8S3Z685"/>
<evidence type="ECO:0000256" key="1">
    <source>
        <dbReference type="ARBA" id="ARBA00004123"/>
    </source>
</evidence>
<dbReference type="GO" id="GO:0070628">
    <property type="term" value="F:proteasome binding"/>
    <property type="evidence" value="ECO:0007669"/>
    <property type="project" value="TreeGrafter"/>
</dbReference>
<feature type="compositionally biased region" description="Polar residues" evidence="7">
    <location>
        <begin position="262"/>
        <end position="274"/>
    </location>
</feature>
<dbReference type="EMBL" id="CAJHNH020001546">
    <property type="protein sequence ID" value="CAG5123525.1"/>
    <property type="molecule type" value="Genomic_DNA"/>
</dbReference>
<dbReference type="GO" id="GO:0061133">
    <property type="term" value="F:endopeptidase activator activity"/>
    <property type="evidence" value="ECO:0007669"/>
    <property type="project" value="TreeGrafter"/>
</dbReference>
<dbReference type="GO" id="GO:0005737">
    <property type="term" value="C:cytoplasm"/>
    <property type="evidence" value="ECO:0007669"/>
    <property type="project" value="UniProtKB-SubCell"/>
</dbReference>
<dbReference type="OrthoDB" id="340431at2759"/>
<evidence type="ECO:0000256" key="6">
    <source>
        <dbReference type="ARBA" id="ARBA00023242"/>
    </source>
</evidence>
<feature type="non-terminal residue" evidence="9">
    <location>
        <position position="1"/>
    </location>
</feature>
<dbReference type="InterPro" id="IPR006773">
    <property type="entry name" value="Rpn13/ADRM1"/>
</dbReference>
<accession>A0A8S3Z685</accession>
<keyword evidence="5" id="KW-0647">Proteasome</keyword>
<dbReference type="Gene3D" id="2.30.29.70">
    <property type="entry name" value="Proteasomal ubiquitin receptor Rpn13/ADRM1"/>
    <property type="match status" value="1"/>
</dbReference>
<evidence type="ECO:0000256" key="5">
    <source>
        <dbReference type="ARBA" id="ARBA00022942"/>
    </source>
</evidence>
<dbReference type="PANTHER" id="PTHR12225:SF0">
    <property type="entry name" value="PROTEASOMAL UBIQUITIN RECEPTOR ADRM1"/>
    <property type="match status" value="1"/>
</dbReference>
<comment type="subcellular location">
    <subcellularLocation>
        <location evidence="2">Cytoplasm</location>
    </subcellularLocation>
    <subcellularLocation>
        <location evidence="1">Nucleus</location>
    </subcellularLocation>
</comment>
<evidence type="ECO:0000313" key="9">
    <source>
        <dbReference type="EMBL" id="CAG5123525.1"/>
    </source>
</evidence>
<proteinExistence type="inferred from homology"/>
<name>A0A8S3Z685_9EUPU</name>
<comment type="similarity">
    <text evidence="3">Belongs to the ADRM1 family.</text>
</comment>